<keyword evidence="2" id="KW-1185">Reference proteome</keyword>
<accession>A0AAN8GF18</accession>
<protein>
    <submittedName>
        <fullName evidence="1">Uncharacterized protein</fullName>
    </submittedName>
</protein>
<gene>
    <name evidence="1" type="ORF">CesoFtcFv8_025439</name>
</gene>
<dbReference type="Proteomes" id="UP001335648">
    <property type="component" value="Unassembled WGS sequence"/>
</dbReference>
<sequence length="105" mass="11755">MRGGAQRGGSYEGDEAKLNWTSNTGGAMCRRRRHVGRDVRKEWCPDSISSPPMGIPRMLQQCGNRLHPITPEALHPRSALVSQTDNLTELNLFKGSQGSWKVWTH</sequence>
<name>A0AAN8GF18_9TELE</name>
<comment type="caution">
    <text evidence="1">The sequence shown here is derived from an EMBL/GenBank/DDBJ whole genome shotgun (WGS) entry which is preliminary data.</text>
</comment>
<evidence type="ECO:0000313" key="1">
    <source>
        <dbReference type="EMBL" id="KAK5877984.1"/>
    </source>
</evidence>
<dbReference type="EMBL" id="JAULUE010002066">
    <property type="protein sequence ID" value="KAK5877984.1"/>
    <property type="molecule type" value="Genomic_DNA"/>
</dbReference>
<reference evidence="1 2" key="1">
    <citation type="journal article" date="2023" name="Mol. Biol. Evol.">
        <title>Genomics of Secondarily Temperate Adaptation in the Only Non-Antarctic Icefish.</title>
        <authorList>
            <person name="Rivera-Colon A.G."/>
            <person name="Rayamajhi N."/>
            <person name="Minhas B.F."/>
            <person name="Madrigal G."/>
            <person name="Bilyk K.T."/>
            <person name="Yoon V."/>
            <person name="Hune M."/>
            <person name="Gregory S."/>
            <person name="Cheng C.H.C."/>
            <person name="Catchen J.M."/>
        </authorList>
    </citation>
    <scope>NUCLEOTIDE SEQUENCE [LARGE SCALE GENOMIC DNA]</scope>
    <source>
        <strain evidence="1">JC2023a</strain>
    </source>
</reference>
<proteinExistence type="predicted"/>
<dbReference type="AlphaFoldDB" id="A0AAN8GF18"/>
<organism evidence="1 2">
    <name type="scientific">Champsocephalus esox</name>
    <name type="common">pike icefish</name>
    <dbReference type="NCBI Taxonomy" id="159716"/>
    <lineage>
        <taxon>Eukaryota</taxon>
        <taxon>Metazoa</taxon>
        <taxon>Chordata</taxon>
        <taxon>Craniata</taxon>
        <taxon>Vertebrata</taxon>
        <taxon>Euteleostomi</taxon>
        <taxon>Actinopterygii</taxon>
        <taxon>Neopterygii</taxon>
        <taxon>Teleostei</taxon>
        <taxon>Neoteleostei</taxon>
        <taxon>Acanthomorphata</taxon>
        <taxon>Eupercaria</taxon>
        <taxon>Perciformes</taxon>
        <taxon>Notothenioidei</taxon>
        <taxon>Channichthyidae</taxon>
        <taxon>Champsocephalus</taxon>
    </lineage>
</organism>
<evidence type="ECO:0000313" key="2">
    <source>
        <dbReference type="Proteomes" id="UP001335648"/>
    </source>
</evidence>